<organism evidence="1 2">
    <name type="scientific">Cloeon dipterum</name>
    <dbReference type="NCBI Taxonomy" id="197152"/>
    <lineage>
        <taxon>Eukaryota</taxon>
        <taxon>Metazoa</taxon>
        <taxon>Ecdysozoa</taxon>
        <taxon>Arthropoda</taxon>
        <taxon>Hexapoda</taxon>
        <taxon>Insecta</taxon>
        <taxon>Pterygota</taxon>
        <taxon>Palaeoptera</taxon>
        <taxon>Ephemeroptera</taxon>
        <taxon>Pisciforma</taxon>
        <taxon>Baetidae</taxon>
        <taxon>Cloeon</taxon>
    </lineage>
</organism>
<name>A0A8S1EC17_9INSE</name>
<gene>
    <name evidence="1" type="ORF">CLODIP_2_CD00958</name>
</gene>
<protein>
    <submittedName>
        <fullName evidence="1">Uncharacterized protein</fullName>
    </submittedName>
</protein>
<dbReference type="EMBL" id="CADEPI010000621">
    <property type="protein sequence ID" value="CAB3387757.1"/>
    <property type="molecule type" value="Genomic_DNA"/>
</dbReference>
<reference evidence="1 2" key="1">
    <citation type="submission" date="2020-04" db="EMBL/GenBank/DDBJ databases">
        <authorList>
            <person name="Alioto T."/>
            <person name="Alioto T."/>
            <person name="Gomez Garrido J."/>
        </authorList>
    </citation>
    <scope>NUCLEOTIDE SEQUENCE [LARGE SCALE GENOMIC DNA]</scope>
</reference>
<evidence type="ECO:0000313" key="1">
    <source>
        <dbReference type="EMBL" id="CAB3387757.1"/>
    </source>
</evidence>
<dbReference type="AlphaFoldDB" id="A0A8S1EC17"/>
<proteinExistence type="predicted"/>
<accession>A0A8S1EC17</accession>
<dbReference type="Proteomes" id="UP000494165">
    <property type="component" value="Unassembled WGS sequence"/>
</dbReference>
<comment type="caution">
    <text evidence="1">The sequence shown here is derived from an EMBL/GenBank/DDBJ whole genome shotgun (WGS) entry which is preliminary data.</text>
</comment>
<keyword evidence="2" id="KW-1185">Reference proteome</keyword>
<evidence type="ECO:0000313" key="2">
    <source>
        <dbReference type="Proteomes" id="UP000494165"/>
    </source>
</evidence>
<sequence length="123" mass="14018">MSSEKIEAVEEMVEIDAVHQRFQSREHLLFICPQCKTKKPTEERIQRHFLKKKCFPINSACTQCGGPVFFYTFGPKETRLSHDCEKWAEFSRKLSENNGNNCSIDSDASSIAETESSLASSYS</sequence>